<dbReference type="PANTHER" id="PTHR45700:SF2">
    <property type="entry name" value="UBIQUITIN-PROTEIN LIGASE E3C"/>
    <property type="match status" value="1"/>
</dbReference>
<keyword evidence="5 6" id="KW-0833">Ubl conjugation pathway</keyword>
<evidence type="ECO:0000256" key="5">
    <source>
        <dbReference type="ARBA" id="ARBA00022786"/>
    </source>
</evidence>
<dbReference type="EC" id="2.3.2.26" evidence="3"/>
<keyword evidence="10" id="KW-1185">Reference proteome</keyword>
<accession>A0A1V6SLC8</accession>
<dbReference type="Proteomes" id="UP000191285">
    <property type="component" value="Unassembled WGS sequence"/>
</dbReference>
<evidence type="ECO:0000256" key="6">
    <source>
        <dbReference type="PROSITE-ProRule" id="PRU00104"/>
    </source>
</evidence>
<dbReference type="EMBL" id="MLKD01000036">
    <property type="protein sequence ID" value="OQE14373.1"/>
    <property type="molecule type" value="Genomic_DNA"/>
</dbReference>
<feature type="compositionally biased region" description="Polar residues" evidence="7">
    <location>
        <begin position="1"/>
        <end position="24"/>
    </location>
</feature>
<dbReference type="FunFam" id="3.30.2410.10:FF:000017">
    <property type="entry name" value="E3 ubiquitin-protein ligase UPL7"/>
    <property type="match status" value="1"/>
</dbReference>
<evidence type="ECO:0000259" key="8">
    <source>
        <dbReference type="PROSITE" id="PS50237"/>
    </source>
</evidence>
<name>A0A1V6SLC8_9EURO</name>
<feature type="compositionally biased region" description="Polar residues" evidence="7">
    <location>
        <begin position="31"/>
        <end position="45"/>
    </location>
</feature>
<dbReference type="Pfam" id="PF00632">
    <property type="entry name" value="HECT"/>
    <property type="match status" value="1"/>
</dbReference>
<dbReference type="PANTHER" id="PTHR45700">
    <property type="entry name" value="UBIQUITIN-PROTEIN LIGASE E3C"/>
    <property type="match status" value="1"/>
</dbReference>
<reference evidence="10" key="1">
    <citation type="journal article" date="2017" name="Nat. Microbiol.">
        <title>Global analysis of biosynthetic gene clusters reveals vast potential of secondary metabolite production in Penicillium species.</title>
        <authorList>
            <person name="Nielsen J.C."/>
            <person name="Grijseels S."/>
            <person name="Prigent S."/>
            <person name="Ji B."/>
            <person name="Dainat J."/>
            <person name="Nielsen K.F."/>
            <person name="Frisvad J.C."/>
            <person name="Workman M."/>
            <person name="Nielsen J."/>
        </authorList>
    </citation>
    <scope>NUCLEOTIDE SEQUENCE [LARGE SCALE GENOMIC DNA]</scope>
    <source>
        <strain evidence="10">IBT 24891</strain>
    </source>
</reference>
<evidence type="ECO:0000256" key="2">
    <source>
        <dbReference type="ARBA" id="ARBA00004906"/>
    </source>
</evidence>
<dbReference type="FunFam" id="3.30.2160.10:FF:000015">
    <property type="entry name" value="IQ and HECT domain protein"/>
    <property type="match status" value="1"/>
</dbReference>
<dbReference type="CDD" id="cd00078">
    <property type="entry name" value="HECTc"/>
    <property type="match status" value="1"/>
</dbReference>
<dbReference type="STRING" id="303698.A0A1V6SLC8"/>
<dbReference type="Gene3D" id="3.90.1750.10">
    <property type="entry name" value="Hect, E3 ligase catalytic domains"/>
    <property type="match status" value="1"/>
</dbReference>
<dbReference type="SMART" id="SM00119">
    <property type="entry name" value="HECTc"/>
    <property type="match status" value="1"/>
</dbReference>
<feature type="active site" description="Glycyl thioester intermediate" evidence="6">
    <location>
        <position position="1215"/>
    </location>
</feature>
<dbReference type="InterPro" id="IPR035983">
    <property type="entry name" value="Hect_E3_ubiquitin_ligase"/>
</dbReference>
<evidence type="ECO:0000313" key="10">
    <source>
        <dbReference type="Proteomes" id="UP000191285"/>
    </source>
</evidence>
<comment type="pathway">
    <text evidence="2">Protein modification; protein ubiquitination.</text>
</comment>
<dbReference type="GO" id="GO:0006511">
    <property type="term" value="P:ubiquitin-dependent protein catabolic process"/>
    <property type="evidence" value="ECO:0007669"/>
    <property type="project" value="TreeGrafter"/>
</dbReference>
<dbReference type="InterPro" id="IPR000569">
    <property type="entry name" value="HECT_dom"/>
</dbReference>
<comment type="caution">
    <text evidence="9">The sequence shown here is derived from an EMBL/GenBank/DDBJ whole genome shotgun (WGS) entry which is preliminary data.</text>
</comment>
<evidence type="ECO:0000256" key="7">
    <source>
        <dbReference type="SAM" id="MobiDB-lite"/>
    </source>
</evidence>
<feature type="domain" description="HECT" evidence="8">
    <location>
        <begin position="867"/>
        <end position="1247"/>
    </location>
</feature>
<evidence type="ECO:0000256" key="4">
    <source>
        <dbReference type="ARBA" id="ARBA00022679"/>
    </source>
</evidence>
<dbReference type="SUPFAM" id="SSF56204">
    <property type="entry name" value="Hect, E3 ligase catalytic domain"/>
    <property type="match status" value="1"/>
</dbReference>
<dbReference type="InterPro" id="IPR044611">
    <property type="entry name" value="E3A/B/C-like"/>
</dbReference>
<evidence type="ECO:0000256" key="1">
    <source>
        <dbReference type="ARBA" id="ARBA00000885"/>
    </source>
</evidence>
<gene>
    <name evidence="9" type="ORF">PENSTE_c036G05428</name>
</gene>
<feature type="compositionally biased region" description="Basic and acidic residues" evidence="7">
    <location>
        <begin position="54"/>
        <end position="65"/>
    </location>
</feature>
<evidence type="ECO:0000313" key="9">
    <source>
        <dbReference type="EMBL" id="OQE14373.1"/>
    </source>
</evidence>
<feature type="region of interest" description="Disordered" evidence="7">
    <location>
        <begin position="1"/>
        <end position="65"/>
    </location>
</feature>
<comment type="catalytic activity">
    <reaction evidence="1">
        <text>S-ubiquitinyl-[E2 ubiquitin-conjugating enzyme]-L-cysteine + [acceptor protein]-L-lysine = [E2 ubiquitin-conjugating enzyme]-L-cysteine + N(6)-ubiquitinyl-[acceptor protein]-L-lysine.</text>
        <dbReference type="EC" id="2.3.2.26"/>
    </reaction>
</comment>
<dbReference type="OrthoDB" id="8068875at2759"/>
<dbReference type="GO" id="GO:0061630">
    <property type="term" value="F:ubiquitin protein ligase activity"/>
    <property type="evidence" value="ECO:0007669"/>
    <property type="project" value="UniProtKB-EC"/>
</dbReference>
<evidence type="ECO:0000256" key="3">
    <source>
        <dbReference type="ARBA" id="ARBA00012485"/>
    </source>
</evidence>
<protein>
    <recommendedName>
        <fullName evidence="3">HECT-type E3 ubiquitin transferase</fullName>
        <ecNumber evidence="3">2.3.2.26</ecNumber>
    </recommendedName>
</protein>
<dbReference type="AlphaFoldDB" id="A0A1V6SLC8"/>
<dbReference type="PROSITE" id="PS50237">
    <property type="entry name" value="HECT"/>
    <property type="match status" value="1"/>
</dbReference>
<proteinExistence type="predicted"/>
<sequence>MFQSFTGSSRRPRQVNLSGRTNNPFAAFPGNPSTRSTPHASNPQSAVAIAQQERLQRQRDREKQNASRVIQRVWRGYRSRSGTYGIWRSEWDNNEREMTDAMDLTAGVEAIADDAAFSSRRSIPYATGDQCLSQLRLLVQFVSSRKRDDILRLVYFVDAFEQTFRTLPTIAAEGEWTKLLRRLAMAVLRVLNSASASHVPTTAVEPLIRSVMFLSSLIPKQMAIIADAYYEAMAYLTMNLSKLQLERQRTDSVQHNAGVHPDLLQEAVLALLRPITSETMSVYESFATAYLTIQDLEIYLGNLDGLASQINYRMLALAVSACLAEATPTTRAIDDTQARTWLLSYLIFFQRHALGTHANTHTPELEFVTVVSELLTSTATFLMQGLEVEDPSEVDLPKGVRPLHPFIKAQVTSLVNQSSVTGLLSRIRSPRQLQTGLISASDESKKARVLATYALNLLRIFPRRGDDIRMWLYLGSAPSGEQIPGQLDAKIPAIKYFWQASRSSRIFKIISSDSTKVLRLLQLPQQAKEPVDMPQDQRDQEWTTILLFLELFTFVLKVMDDDEFFSSSSSFTPSDGTKMSWTRESALPLDEIKDMTIFLKNLAFTLYWNAVDLSEPEFRPTAVNLSSYFNSASQPSGSSAPLPSAADLESKGQNNYLPGVTGIPLEYFKGLVTGLLRMLHERDSRRKFLPPDHWLMTSRFDMEGFIPAVVGEEERRHEVQARMEDPDEADVVDDGSPTSYGLAGAGHAQQTIRLESLRRHQQKVARGRVLAAIAPRLEILRNMPFFIPFATRVQIFRQFIYHDQHRRRRGFVDPDSWRASVAQAAMGQITNGQQSFQEVLARHQAEIRREHVFDDALSQFYQLGDGLKEPIQISFIDRFGAMEAGIDGGGVTKEFLTSITTEAFKTEGSFNMFSENDQHLLYPNATAVAQCIEQYNDKCQKSGLPESNSESSGHVRELLRRYEFLGRVIGKCLYEGILIDVNFAPFFLLKWALTGGTGSAMRESSYRANLNDLKDLDQGLYQGLLQLKNYTGDVEDFALDFTVTDTIPMQDSPNRTVTKELRYNGSKTPVTNQNRLVYISYIARYRLQVQPAMQTNAFLQGLGQIIQPAWLSMFNQTELQTLVSGERGDIDVEDLRRNTQYGGVYTIGDDNEEHPTIKLFWKVMHEMNNEERQKVLRFVTSTPRAPLLGFSHLNPRFSIRDSSEDQERLPSTSTCVNLLKLPRYSTADGLRSKLLYAVSSGAGFDLS</sequence>
<keyword evidence="4" id="KW-0808">Transferase</keyword>
<dbReference type="Gene3D" id="3.30.2160.10">
    <property type="entry name" value="Hect, E3 ligase catalytic domain"/>
    <property type="match status" value="1"/>
</dbReference>
<organism evidence="9 10">
    <name type="scientific">Penicillium steckii</name>
    <dbReference type="NCBI Taxonomy" id="303698"/>
    <lineage>
        <taxon>Eukaryota</taxon>
        <taxon>Fungi</taxon>
        <taxon>Dikarya</taxon>
        <taxon>Ascomycota</taxon>
        <taxon>Pezizomycotina</taxon>
        <taxon>Eurotiomycetes</taxon>
        <taxon>Eurotiomycetidae</taxon>
        <taxon>Eurotiales</taxon>
        <taxon>Aspergillaceae</taxon>
        <taxon>Penicillium</taxon>
    </lineage>
</organism>
<dbReference type="Gene3D" id="3.30.2410.10">
    <property type="entry name" value="Hect, E3 ligase catalytic domain"/>
    <property type="match status" value="1"/>
</dbReference>
<dbReference type="GO" id="GO:0000209">
    <property type="term" value="P:protein polyubiquitination"/>
    <property type="evidence" value="ECO:0007669"/>
    <property type="project" value="InterPro"/>
</dbReference>